<organism evidence="1 2">
    <name type="scientific">Winogradskyella alexanderae</name>
    <dbReference type="NCBI Taxonomy" id="2877123"/>
    <lineage>
        <taxon>Bacteria</taxon>
        <taxon>Pseudomonadati</taxon>
        <taxon>Bacteroidota</taxon>
        <taxon>Flavobacteriia</taxon>
        <taxon>Flavobacteriales</taxon>
        <taxon>Flavobacteriaceae</taxon>
        <taxon>Winogradskyella</taxon>
    </lineage>
</organism>
<sequence>MKRILFLTLLLLMFSCYEIERDCKSFRTGKYEFKYTIDGVEKTGQFIRTDSLNIDYYEGLIDTSSVRWINDCEFVLKKLNPKTNAEKDAIHMKILSTTDSSYAFEYKLAVKKPNRPVNVEKGVAYIVE</sequence>
<keyword evidence="2" id="KW-1185">Reference proteome</keyword>
<gene>
    <name evidence="1" type="ORF">LBU54_08785</name>
</gene>
<dbReference type="RefSeq" id="WP_224528423.1">
    <property type="nucleotide sequence ID" value="NZ_JAIUJR010000005.1"/>
</dbReference>
<dbReference type="PROSITE" id="PS51257">
    <property type="entry name" value="PROKAR_LIPOPROTEIN"/>
    <property type="match status" value="1"/>
</dbReference>
<proteinExistence type="predicted"/>
<evidence type="ECO:0008006" key="3">
    <source>
        <dbReference type="Google" id="ProtNLM"/>
    </source>
</evidence>
<dbReference type="EMBL" id="JAIUJR010000005">
    <property type="protein sequence ID" value="MCA0132676.1"/>
    <property type="molecule type" value="Genomic_DNA"/>
</dbReference>
<reference evidence="2" key="1">
    <citation type="submission" date="2023-07" db="EMBL/GenBank/DDBJ databases">
        <authorList>
            <person name="Yue Y."/>
        </authorList>
    </citation>
    <scope>NUCLEOTIDE SEQUENCE [LARGE SCALE GENOMIC DNA]</scope>
    <source>
        <strain evidence="2">D23</strain>
    </source>
</reference>
<evidence type="ECO:0000313" key="2">
    <source>
        <dbReference type="Proteomes" id="UP001198901"/>
    </source>
</evidence>
<evidence type="ECO:0000313" key="1">
    <source>
        <dbReference type="EMBL" id="MCA0132676.1"/>
    </source>
</evidence>
<name>A0ABS7XRN3_9FLAO</name>
<accession>A0ABS7XRN3</accession>
<comment type="caution">
    <text evidence="1">The sequence shown here is derived from an EMBL/GenBank/DDBJ whole genome shotgun (WGS) entry which is preliminary data.</text>
</comment>
<protein>
    <recommendedName>
        <fullName evidence="3">DNA topoisomerase IV</fullName>
    </recommendedName>
</protein>
<dbReference type="Proteomes" id="UP001198901">
    <property type="component" value="Unassembled WGS sequence"/>
</dbReference>